<reference evidence="1" key="2">
    <citation type="submission" date="2020-09" db="EMBL/GenBank/DDBJ databases">
        <authorList>
            <person name="Sun Q."/>
            <person name="Ohkuma M."/>
        </authorList>
    </citation>
    <scope>NUCLEOTIDE SEQUENCE</scope>
    <source>
        <strain evidence="1">JCM 4646</strain>
    </source>
</reference>
<dbReference type="GeneID" id="95358018"/>
<evidence type="ECO:0000313" key="1">
    <source>
        <dbReference type="EMBL" id="GHE26076.1"/>
    </source>
</evidence>
<organism evidence="1 2">
    <name type="scientific">Kitasatospora indigofera</name>
    <dbReference type="NCBI Taxonomy" id="67307"/>
    <lineage>
        <taxon>Bacteria</taxon>
        <taxon>Bacillati</taxon>
        <taxon>Actinomycetota</taxon>
        <taxon>Actinomycetes</taxon>
        <taxon>Kitasatosporales</taxon>
        <taxon>Streptomycetaceae</taxon>
        <taxon>Kitasatospora</taxon>
    </lineage>
</organism>
<comment type="caution">
    <text evidence="1">The sequence shown here is derived from an EMBL/GenBank/DDBJ whole genome shotgun (WGS) entry which is preliminary data.</text>
</comment>
<proteinExistence type="predicted"/>
<keyword evidence="2" id="KW-1185">Reference proteome</keyword>
<gene>
    <name evidence="1" type="ORF">GCM10018781_78100</name>
</gene>
<dbReference type="Proteomes" id="UP000617734">
    <property type="component" value="Unassembled WGS sequence"/>
</dbReference>
<protein>
    <submittedName>
        <fullName evidence="1">Uncharacterized protein</fullName>
    </submittedName>
</protein>
<dbReference type="RefSeq" id="WP_190215677.1">
    <property type="nucleotide sequence ID" value="NZ_BNBO01000089.1"/>
</dbReference>
<sequence length="55" mass="5693">MATEIRTCTSCGGARGTEKEQHKVGLDADGNQVHRVERFWSPCSACGGAGTVVAG</sequence>
<dbReference type="EMBL" id="BNBO01000089">
    <property type="protein sequence ID" value="GHE26076.1"/>
    <property type="molecule type" value="Genomic_DNA"/>
</dbReference>
<accession>A0A918YVK8</accession>
<evidence type="ECO:0000313" key="2">
    <source>
        <dbReference type="Proteomes" id="UP000617734"/>
    </source>
</evidence>
<name>A0A918YVK8_9ACTN</name>
<reference evidence="1" key="1">
    <citation type="journal article" date="2014" name="Int. J. Syst. Evol. Microbiol.">
        <title>Complete genome sequence of Corynebacterium casei LMG S-19264T (=DSM 44701T), isolated from a smear-ripened cheese.</title>
        <authorList>
            <consortium name="US DOE Joint Genome Institute (JGI-PGF)"/>
            <person name="Walter F."/>
            <person name="Albersmeier A."/>
            <person name="Kalinowski J."/>
            <person name="Ruckert C."/>
        </authorList>
    </citation>
    <scope>NUCLEOTIDE SEQUENCE</scope>
    <source>
        <strain evidence="1">JCM 4646</strain>
    </source>
</reference>
<dbReference type="AlphaFoldDB" id="A0A918YVK8"/>